<feature type="compositionally biased region" description="Low complexity" evidence="5">
    <location>
        <begin position="476"/>
        <end position="487"/>
    </location>
</feature>
<feature type="compositionally biased region" description="Polar residues" evidence="5">
    <location>
        <begin position="216"/>
        <end position="240"/>
    </location>
</feature>
<dbReference type="PROSITE" id="PS50103">
    <property type="entry name" value="ZF_C3H1"/>
    <property type="match status" value="1"/>
</dbReference>
<name>A0AAN7TFL5_9PEZI</name>
<dbReference type="Proteomes" id="UP001310890">
    <property type="component" value="Unassembled WGS sequence"/>
</dbReference>
<feature type="compositionally biased region" description="Polar residues" evidence="5">
    <location>
        <begin position="519"/>
        <end position="532"/>
    </location>
</feature>
<feature type="region of interest" description="Disordered" evidence="5">
    <location>
        <begin position="23"/>
        <end position="95"/>
    </location>
</feature>
<organism evidence="7 8">
    <name type="scientific">Meristemomyces frigidus</name>
    <dbReference type="NCBI Taxonomy" id="1508187"/>
    <lineage>
        <taxon>Eukaryota</taxon>
        <taxon>Fungi</taxon>
        <taxon>Dikarya</taxon>
        <taxon>Ascomycota</taxon>
        <taxon>Pezizomycotina</taxon>
        <taxon>Dothideomycetes</taxon>
        <taxon>Dothideomycetidae</taxon>
        <taxon>Mycosphaerellales</taxon>
        <taxon>Teratosphaeriaceae</taxon>
        <taxon>Meristemomyces</taxon>
    </lineage>
</organism>
<keyword evidence="3 4" id="KW-0862">Zinc</keyword>
<keyword evidence="2 4" id="KW-0863">Zinc-finger</keyword>
<dbReference type="Gene3D" id="4.10.1000.10">
    <property type="entry name" value="Zinc finger, CCCH-type"/>
    <property type="match status" value="1"/>
</dbReference>
<evidence type="ECO:0000256" key="5">
    <source>
        <dbReference type="SAM" id="MobiDB-lite"/>
    </source>
</evidence>
<proteinExistence type="predicted"/>
<feature type="compositionally biased region" description="Polar residues" evidence="5">
    <location>
        <begin position="317"/>
        <end position="330"/>
    </location>
</feature>
<dbReference type="PANTHER" id="PTHR21099">
    <property type="entry name" value="RAD201"/>
    <property type="match status" value="1"/>
</dbReference>
<dbReference type="PANTHER" id="PTHR21099:SF2">
    <property type="entry name" value="SI:CH211-113E8.11"/>
    <property type="match status" value="1"/>
</dbReference>
<keyword evidence="1 4" id="KW-0479">Metal-binding</keyword>
<feature type="compositionally biased region" description="Gly residues" evidence="5">
    <location>
        <begin position="443"/>
        <end position="454"/>
    </location>
</feature>
<sequence>MVICRFWQQGNCKFGDNCKNEHPGARSEANRYAPLSNGYGNNGARPRGGGGDRYRPGQTADQKLPYNLDKEAITSDLTAGGAKGERPEWPLSVYAPGRDAPRQLLEGAVEQSPEEMRLLCYEAKAKGQLEQYVSSMFSVQHEATLGAQVQQQISSILNDLDGAIKYVIDGEQQHPNRLDQVVKGSGTFAKPALGGFGQTSGTSPFGGTSTFGQSSNMAQTTSTFGQPSQPTTSAFGQPSNLGGVRSTFGQPSQPAAGGFGQPSQPSTGGFGQPSNFGANKSTFGQPSQPAFGQPSQSTFGQPSQPALSQPSQPAFGQPSQLAFGQPSQPAFGQPSKPAFGHPSQPKNSSPFSGQVNKPSPFATANTQVSPFAQPPQTSAQPQVSPSVSAASQTGGNNNAAANAFASKPAGSTFGTPSQPSTSTFGAPSGPAFSPFAQPPQPIGGTGGPIGGSGFGQPSQPATSTNISYGIANGFGASQSAQSSPAPQTNGATGLAATSSYTTRGRNGRLLMTWKGNQVNYQMDDNNTPSAPTYINPRTRKEEKIWFPDGPPERPNPYAEAAQEAYEGDVGKLLKQVYDMVREKEEFEDIVPELPPKREWVRWDL</sequence>
<accession>A0AAN7TFL5</accession>
<feature type="compositionally biased region" description="Polar residues" evidence="5">
    <location>
        <begin position="261"/>
        <end position="300"/>
    </location>
</feature>
<feature type="compositionally biased region" description="Polar residues" evidence="5">
    <location>
        <begin position="344"/>
        <end position="387"/>
    </location>
</feature>
<gene>
    <name evidence="7" type="ORF">LTR62_003381</name>
</gene>
<dbReference type="InterPro" id="IPR041367">
    <property type="entry name" value="Znf-CCCH_4"/>
</dbReference>
<dbReference type="GO" id="GO:0005634">
    <property type="term" value="C:nucleus"/>
    <property type="evidence" value="ECO:0007669"/>
    <property type="project" value="TreeGrafter"/>
</dbReference>
<dbReference type="AlphaFoldDB" id="A0AAN7TFL5"/>
<feature type="compositionally biased region" description="Low complexity" evidence="5">
    <location>
        <begin position="301"/>
        <end position="314"/>
    </location>
</feature>
<evidence type="ECO:0000256" key="4">
    <source>
        <dbReference type="PROSITE-ProRule" id="PRU00723"/>
    </source>
</evidence>
<dbReference type="SMART" id="SM00356">
    <property type="entry name" value="ZnF_C3H1"/>
    <property type="match status" value="1"/>
</dbReference>
<evidence type="ECO:0000259" key="6">
    <source>
        <dbReference type="PROSITE" id="PS50103"/>
    </source>
</evidence>
<feature type="compositionally biased region" description="Low complexity" evidence="5">
    <location>
        <begin position="424"/>
        <end position="435"/>
    </location>
</feature>
<evidence type="ECO:0000256" key="1">
    <source>
        <dbReference type="ARBA" id="ARBA00022723"/>
    </source>
</evidence>
<dbReference type="InterPro" id="IPR000571">
    <property type="entry name" value="Znf_CCCH"/>
</dbReference>
<dbReference type="EMBL" id="JAVRRL010000023">
    <property type="protein sequence ID" value="KAK5113512.1"/>
    <property type="molecule type" value="Genomic_DNA"/>
</dbReference>
<dbReference type="GO" id="GO:0008270">
    <property type="term" value="F:zinc ion binding"/>
    <property type="evidence" value="ECO:0007669"/>
    <property type="project" value="UniProtKB-KW"/>
</dbReference>
<feature type="zinc finger region" description="C3H1-type" evidence="4">
    <location>
        <begin position="1"/>
        <end position="25"/>
    </location>
</feature>
<feature type="domain" description="C3H1-type" evidence="6">
    <location>
        <begin position="1"/>
        <end position="25"/>
    </location>
</feature>
<reference evidence="7" key="1">
    <citation type="submission" date="2023-08" db="EMBL/GenBank/DDBJ databases">
        <title>Black Yeasts Isolated from many extreme environments.</title>
        <authorList>
            <person name="Coleine C."/>
            <person name="Stajich J.E."/>
            <person name="Selbmann L."/>
        </authorList>
    </citation>
    <scope>NUCLEOTIDE SEQUENCE</scope>
    <source>
        <strain evidence="7">CCFEE 5401</strain>
    </source>
</reference>
<protein>
    <recommendedName>
        <fullName evidence="6">C3H1-type domain-containing protein</fullName>
    </recommendedName>
</protein>
<feature type="compositionally biased region" description="Low complexity" evidence="5">
    <location>
        <begin position="388"/>
        <end position="411"/>
    </location>
</feature>
<feature type="compositionally biased region" description="Low complexity" evidence="5">
    <location>
        <begin position="199"/>
        <end position="215"/>
    </location>
</feature>
<dbReference type="Pfam" id="PF18044">
    <property type="entry name" value="zf-CCCH_4"/>
    <property type="match status" value="1"/>
</dbReference>
<feature type="compositionally biased region" description="Polar residues" evidence="5">
    <location>
        <begin position="488"/>
        <end position="501"/>
    </location>
</feature>
<feature type="compositionally biased region" description="Polar residues" evidence="5">
    <location>
        <begin position="412"/>
        <end position="423"/>
    </location>
</feature>
<evidence type="ECO:0000313" key="8">
    <source>
        <dbReference type="Proteomes" id="UP001310890"/>
    </source>
</evidence>
<feature type="region of interest" description="Disordered" evidence="5">
    <location>
        <begin position="195"/>
        <end position="501"/>
    </location>
</feature>
<dbReference type="CDD" id="cd23954">
    <property type="entry name" value="AMO1_CTD"/>
    <property type="match status" value="1"/>
</dbReference>
<evidence type="ECO:0000256" key="2">
    <source>
        <dbReference type="ARBA" id="ARBA00022771"/>
    </source>
</evidence>
<evidence type="ECO:0000313" key="7">
    <source>
        <dbReference type="EMBL" id="KAK5113512.1"/>
    </source>
</evidence>
<dbReference type="InterPro" id="IPR036855">
    <property type="entry name" value="Znf_CCCH_sf"/>
</dbReference>
<feature type="region of interest" description="Disordered" evidence="5">
    <location>
        <begin position="519"/>
        <end position="554"/>
    </location>
</feature>
<dbReference type="SUPFAM" id="SSF90229">
    <property type="entry name" value="CCCH zinc finger"/>
    <property type="match status" value="1"/>
</dbReference>
<evidence type="ECO:0000256" key="3">
    <source>
        <dbReference type="ARBA" id="ARBA00022833"/>
    </source>
</evidence>
<comment type="caution">
    <text evidence="7">The sequence shown here is derived from an EMBL/GenBank/DDBJ whole genome shotgun (WGS) entry which is preliminary data.</text>
</comment>